<sequence>MDLLTPMRTFLKVAETGSFSATANVLDMSPQLVGKHVQALEQHLGLKLLNRTTRKQSLTEFGEAFLDRARVILDEFEDAERLAESARGKPVGRLRVNAPVTFGNQILAPRLVKFMQAHPAVTVVLTLSNHLVDVVSDGYDVVFRVGDLADSSLIARRLGPYPLVLCAAPSYLATKPSIVHPEDLAKHECLGFTHSELRTHWTFRDTDGASLAVPITSKFMVNQSEPLLTACLAGMGLILQPLELVRTALRSGQLIEVLPDYPPVSPPISVLYSRDRRSTPKLTSFLAFCTAEFTEQVMTTR</sequence>
<evidence type="ECO:0000256" key="1">
    <source>
        <dbReference type="ARBA" id="ARBA00009437"/>
    </source>
</evidence>
<dbReference type="SUPFAM" id="SSF53850">
    <property type="entry name" value="Periplasmic binding protein-like II"/>
    <property type="match status" value="1"/>
</dbReference>
<dbReference type="Proteomes" id="UP001216329">
    <property type="component" value="Chromosome"/>
</dbReference>
<dbReference type="Gene3D" id="1.10.10.10">
    <property type="entry name" value="Winged helix-like DNA-binding domain superfamily/Winged helix DNA-binding domain"/>
    <property type="match status" value="1"/>
</dbReference>
<dbReference type="SUPFAM" id="SSF46785">
    <property type="entry name" value="Winged helix' DNA-binding domain"/>
    <property type="match status" value="1"/>
</dbReference>
<dbReference type="Pfam" id="PF03466">
    <property type="entry name" value="LysR_substrate"/>
    <property type="match status" value="1"/>
</dbReference>
<dbReference type="InterPro" id="IPR000847">
    <property type="entry name" value="LysR_HTH_N"/>
</dbReference>
<gene>
    <name evidence="6" type="ORF">P0Y58_21025</name>
</gene>
<name>A0AAJ5WPJ2_9PSED</name>
<dbReference type="Pfam" id="PF00126">
    <property type="entry name" value="HTH_1"/>
    <property type="match status" value="1"/>
</dbReference>
<evidence type="ECO:0000256" key="4">
    <source>
        <dbReference type="ARBA" id="ARBA00023163"/>
    </source>
</evidence>
<keyword evidence="4" id="KW-0804">Transcription</keyword>
<accession>A0AAJ5WPJ2</accession>
<keyword evidence="3" id="KW-0238">DNA-binding</keyword>
<evidence type="ECO:0000256" key="2">
    <source>
        <dbReference type="ARBA" id="ARBA00023015"/>
    </source>
</evidence>
<dbReference type="PANTHER" id="PTHR30537:SF5">
    <property type="entry name" value="HTH-TYPE TRANSCRIPTIONAL ACTIVATOR TTDR-RELATED"/>
    <property type="match status" value="1"/>
</dbReference>
<dbReference type="PANTHER" id="PTHR30537">
    <property type="entry name" value="HTH-TYPE TRANSCRIPTIONAL REGULATOR"/>
    <property type="match status" value="1"/>
</dbReference>
<dbReference type="InterPro" id="IPR036390">
    <property type="entry name" value="WH_DNA-bd_sf"/>
</dbReference>
<dbReference type="EMBL" id="CP119325">
    <property type="protein sequence ID" value="WEK33373.1"/>
    <property type="molecule type" value="Genomic_DNA"/>
</dbReference>
<dbReference type="GO" id="GO:0003700">
    <property type="term" value="F:DNA-binding transcription factor activity"/>
    <property type="evidence" value="ECO:0007669"/>
    <property type="project" value="InterPro"/>
</dbReference>
<dbReference type="Gene3D" id="3.40.190.290">
    <property type="match status" value="1"/>
</dbReference>
<evidence type="ECO:0000313" key="6">
    <source>
        <dbReference type="EMBL" id="WEK33373.1"/>
    </source>
</evidence>
<comment type="similarity">
    <text evidence="1">Belongs to the LysR transcriptional regulatory family.</text>
</comment>
<proteinExistence type="inferred from homology"/>
<protein>
    <submittedName>
        <fullName evidence="6">LysR family transcriptional regulator</fullName>
    </submittedName>
</protein>
<reference evidence="6" key="1">
    <citation type="submission" date="2023-03" db="EMBL/GenBank/DDBJ databases">
        <title>Andean soil-derived lignocellulolytic bacterial consortium as a source of novel taxa and putative plastic-active enzymes.</title>
        <authorList>
            <person name="Diaz-Garcia L."/>
            <person name="Chuvochina M."/>
            <person name="Feuerriegel G."/>
            <person name="Bunk B."/>
            <person name="Sproer C."/>
            <person name="Streit W.R."/>
            <person name="Rodriguez L.M."/>
            <person name="Overmann J."/>
            <person name="Jimenez D.J."/>
        </authorList>
    </citation>
    <scope>NUCLEOTIDE SEQUENCE</scope>
    <source>
        <strain evidence="6">MAG 876</strain>
    </source>
</reference>
<evidence type="ECO:0000259" key="5">
    <source>
        <dbReference type="PROSITE" id="PS50931"/>
    </source>
</evidence>
<keyword evidence="2" id="KW-0805">Transcription regulation</keyword>
<organism evidence="6 7">
    <name type="scientific">Candidatus Pseudomonas phytovorans</name>
    <dbReference type="NCBI Taxonomy" id="3121377"/>
    <lineage>
        <taxon>Bacteria</taxon>
        <taxon>Pseudomonadati</taxon>
        <taxon>Pseudomonadota</taxon>
        <taxon>Gammaproteobacteria</taxon>
        <taxon>Pseudomonadales</taxon>
        <taxon>Pseudomonadaceae</taxon>
        <taxon>Pseudomonas</taxon>
    </lineage>
</organism>
<dbReference type="FunFam" id="3.40.190.290:FF:000001">
    <property type="entry name" value="Transcriptional regulator, LysR family"/>
    <property type="match status" value="1"/>
</dbReference>
<dbReference type="InterPro" id="IPR036388">
    <property type="entry name" value="WH-like_DNA-bd_sf"/>
</dbReference>
<evidence type="ECO:0000313" key="7">
    <source>
        <dbReference type="Proteomes" id="UP001216329"/>
    </source>
</evidence>
<dbReference type="PROSITE" id="PS50931">
    <property type="entry name" value="HTH_LYSR"/>
    <property type="match status" value="1"/>
</dbReference>
<dbReference type="FunFam" id="1.10.10.10:FF:000001">
    <property type="entry name" value="LysR family transcriptional regulator"/>
    <property type="match status" value="1"/>
</dbReference>
<evidence type="ECO:0000256" key="3">
    <source>
        <dbReference type="ARBA" id="ARBA00023125"/>
    </source>
</evidence>
<dbReference type="AlphaFoldDB" id="A0AAJ5WPJ2"/>
<feature type="domain" description="HTH lysR-type" evidence="5">
    <location>
        <begin position="1"/>
        <end position="59"/>
    </location>
</feature>
<dbReference type="InterPro" id="IPR058163">
    <property type="entry name" value="LysR-type_TF_proteobact-type"/>
</dbReference>
<dbReference type="InterPro" id="IPR005119">
    <property type="entry name" value="LysR_subst-bd"/>
</dbReference>
<dbReference type="GO" id="GO:0003677">
    <property type="term" value="F:DNA binding"/>
    <property type="evidence" value="ECO:0007669"/>
    <property type="project" value="UniProtKB-KW"/>
</dbReference>